<reference evidence="10" key="1">
    <citation type="submission" date="2018-05" db="EMBL/GenBank/DDBJ databases">
        <authorList>
            <person name="Lanie J.A."/>
            <person name="Ng W.-L."/>
            <person name="Kazmierczak K.M."/>
            <person name="Andrzejewski T.M."/>
            <person name="Davidsen T.M."/>
            <person name="Wayne K.J."/>
            <person name="Tettelin H."/>
            <person name="Glass J.I."/>
            <person name="Rusch D."/>
            <person name="Podicherti R."/>
            <person name="Tsui H.-C.T."/>
            <person name="Winkler M.E."/>
        </authorList>
    </citation>
    <scope>NUCLEOTIDE SEQUENCE</scope>
</reference>
<evidence type="ECO:0000256" key="1">
    <source>
        <dbReference type="ARBA" id="ARBA00007404"/>
    </source>
</evidence>
<keyword evidence="8" id="KW-0694">RNA-binding</keyword>
<dbReference type="InterPro" id="IPR004088">
    <property type="entry name" value="KH_dom_type_1"/>
</dbReference>
<organism evidence="10">
    <name type="scientific">marine metagenome</name>
    <dbReference type="NCBI Taxonomy" id="408172"/>
    <lineage>
        <taxon>unclassified sequences</taxon>
        <taxon>metagenomes</taxon>
        <taxon>ecological metagenomes</taxon>
    </lineage>
</organism>
<dbReference type="PROSITE" id="PS50084">
    <property type="entry name" value="KH_TYPE_1"/>
    <property type="match status" value="1"/>
</dbReference>
<dbReference type="InterPro" id="IPR004087">
    <property type="entry name" value="KH_dom"/>
</dbReference>
<dbReference type="SMART" id="SM00316">
    <property type="entry name" value="S1"/>
    <property type="match status" value="1"/>
</dbReference>
<evidence type="ECO:0000313" key="10">
    <source>
        <dbReference type="EMBL" id="SUZ86194.1"/>
    </source>
</evidence>
<keyword evidence="5" id="KW-0548">Nucleotidyltransferase</keyword>
<evidence type="ECO:0000259" key="9">
    <source>
        <dbReference type="PROSITE" id="PS50126"/>
    </source>
</evidence>
<dbReference type="InterPro" id="IPR036612">
    <property type="entry name" value="KH_dom_type_1_sf"/>
</dbReference>
<evidence type="ECO:0000256" key="4">
    <source>
        <dbReference type="ARBA" id="ARBA00022679"/>
    </source>
</evidence>
<dbReference type="InterPro" id="IPR020568">
    <property type="entry name" value="Ribosomal_Su5_D2-typ_SF"/>
</dbReference>
<dbReference type="PANTHER" id="PTHR11252">
    <property type="entry name" value="POLYRIBONUCLEOTIDE NUCLEOTIDYLTRANSFERASE"/>
    <property type="match status" value="1"/>
</dbReference>
<dbReference type="GO" id="GO:0003723">
    <property type="term" value="F:RNA binding"/>
    <property type="evidence" value="ECO:0007669"/>
    <property type="project" value="UniProtKB-KW"/>
</dbReference>
<dbReference type="InterPro" id="IPR015848">
    <property type="entry name" value="PNPase_PH_RNA-bd_bac/org-type"/>
</dbReference>
<dbReference type="SMART" id="SM00322">
    <property type="entry name" value="KH"/>
    <property type="match status" value="1"/>
</dbReference>
<dbReference type="EMBL" id="UINC01001670">
    <property type="protein sequence ID" value="SUZ86194.1"/>
    <property type="molecule type" value="Genomic_DNA"/>
</dbReference>
<dbReference type="Gene3D" id="3.30.1370.10">
    <property type="entry name" value="K Homology domain, type 1"/>
    <property type="match status" value="1"/>
</dbReference>
<dbReference type="GO" id="GO:0000175">
    <property type="term" value="F:3'-5'-RNA exonuclease activity"/>
    <property type="evidence" value="ECO:0007669"/>
    <property type="project" value="TreeGrafter"/>
</dbReference>
<dbReference type="GO" id="GO:0005829">
    <property type="term" value="C:cytosol"/>
    <property type="evidence" value="ECO:0007669"/>
    <property type="project" value="TreeGrafter"/>
</dbReference>
<evidence type="ECO:0000256" key="3">
    <source>
        <dbReference type="ARBA" id="ARBA00022490"/>
    </source>
</evidence>
<dbReference type="InterPro" id="IPR001247">
    <property type="entry name" value="ExoRNase_PH_dom1"/>
</dbReference>
<accession>A0A381R4Q9</accession>
<dbReference type="Pfam" id="PF01138">
    <property type="entry name" value="RNase_PH"/>
    <property type="match status" value="1"/>
</dbReference>
<dbReference type="FunFam" id="2.40.50.140:FF:000023">
    <property type="entry name" value="Polyribonucleotide nucleotidyltransferase"/>
    <property type="match status" value="1"/>
</dbReference>
<dbReference type="EC" id="2.7.7.8" evidence="2"/>
<dbReference type="PANTHER" id="PTHR11252:SF0">
    <property type="entry name" value="POLYRIBONUCLEOTIDE NUCLEOTIDYLTRANSFERASE 1, MITOCHONDRIAL"/>
    <property type="match status" value="1"/>
</dbReference>
<dbReference type="InterPro" id="IPR027408">
    <property type="entry name" value="PNPase/RNase_PH_dom_sf"/>
</dbReference>
<dbReference type="SUPFAM" id="SSF50249">
    <property type="entry name" value="Nucleic acid-binding proteins"/>
    <property type="match status" value="1"/>
</dbReference>
<protein>
    <recommendedName>
        <fullName evidence="2">polyribonucleotide nucleotidyltransferase</fullName>
        <ecNumber evidence="2">2.7.7.8</ecNumber>
    </recommendedName>
</protein>
<dbReference type="Pfam" id="PF00013">
    <property type="entry name" value="KH_1"/>
    <property type="match status" value="1"/>
</dbReference>
<comment type="similarity">
    <text evidence="1">Belongs to the polyribonucleotide nucleotidyltransferase family.</text>
</comment>
<dbReference type="InterPro" id="IPR012340">
    <property type="entry name" value="NA-bd_OB-fold"/>
</dbReference>
<dbReference type="NCBIfam" id="TIGR03591">
    <property type="entry name" value="polynuc_phos"/>
    <property type="match status" value="1"/>
</dbReference>
<evidence type="ECO:0000256" key="8">
    <source>
        <dbReference type="ARBA" id="ARBA00022884"/>
    </source>
</evidence>
<dbReference type="NCBIfam" id="NF008805">
    <property type="entry name" value="PRK11824.1"/>
    <property type="match status" value="1"/>
</dbReference>
<dbReference type="SUPFAM" id="SSF54211">
    <property type="entry name" value="Ribosomal protein S5 domain 2-like"/>
    <property type="match status" value="1"/>
</dbReference>
<dbReference type="AlphaFoldDB" id="A0A381R4Q9"/>
<dbReference type="Pfam" id="PF00575">
    <property type="entry name" value="S1"/>
    <property type="match status" value="1"/>
</dbReference>
<dbReference type="Gene3D" id="3.30.230.70">
    <property type="entry name" value="GHMP Kinase, N-terminal domain"/>
    <property type="match status" value="1"/>
</dbReference>
<dbReference type="SUPFAM" id="SSF54791">
    <property type="entry name" value="Eukaryotic type KH-domain (KH-domain type I)"/>
    <property type="match status" value="1"/>
</dbReference>
<dbReference type="GO" id="GO:0006402">
    <property type="term" value="P:mRNA catabolic process"/>
    <property type="evidence" value="ECO:0007669"/>
    <property type="project" value="InterPro"/>
</dbReference>
<evidence type="ECO:0000256" key="7">
    <source>
        <dbReference type="ARBA" id="ARBA00022842"/>
    </source>
</evidence>
<dbReference type="GO" id="GO:0006396">
    <property type="term" value="P:RNA processing"/>
    <property type="evidence" value="ECO:0007669"/>
    <property type="project" value="InterPro"/>
</dbReference>
<dbReference type="CDD" id="cd04472">
    <property type="entry name" value="S1_PNPase"/>
    <property type="match status" value="1"/>
</dbReference>
<proteinExistence type="inferred from homology"/>
<keyword evidence="7" id="KW-0460">Magnesium</keyword>
<dbReference type="Pfam" id="PF03726">
    <property type="entry name" value="PNPase"/>
    <property type="match status" value="1"/>
</dbReference>
<dbReference type="SUPFAM" id="SSF46915">
    <property type="entry name" value="Polynucleotide phosphorylase/guanosine pentaphosphate synthase (PNPase/GPSI), domain 3"/>
    <property type="match status" value="1"/>
</dbReference>
<dbReference type="CDD" id="cd02393">
    <property type="entry name" value="KH-I_PNPase"/>
    <property type="match status" value="1"/>
</dbReference>
<dbReference type="InterPro" id="IPR003029">
    <property type="entry name" value="S1_domain"/>
</dbReference>
<evidence type="ECO:0000256" key="6">
    <source>
        <dbReference type="ARBA" id="ARBA00022723"/>
    </source>
</evidence>
<feature type="domain" description="S1 motif" evidence="9">
    <location>
        <begin position="382"/>
        <end position="450"/>
    </location>
</feature>
<dbReference type="InterPro" id="IPR012162">
    <property type="entry name" value="PNPase"/>
</dbReference>
<evidence type="ECO:0000256" key="5">
    <source>
        <dbReference type="ARBA" id="ARBA00022695"/>
    </source>
</evidence>
<dbReference type="PROSITE" id="PS50126">
    <property type="entry name" value="S1"/>
    <property type="match status" value="1"/>
</dbReference>
<dbReference type="Gene3D" id="2.40.50.140">
    <property type="entry name" value="Nucleic acid-binding proteins"/>
    <property type="match status" value="1"/>
</dbReference>
<dbReference type="SUPFAM" id="SSF55666">
    <property type="entry name" value="Ribonuclease PH domain 2-like"/>
    <property type="match status" value="1"/>
</dbReference>
<dbReference type="GO" id="GO:0004654">
    <property type="term" value="F:polyribonucleotide nucleotidyltransferase activity"/>
    <property type="evidence" value="ECO:0007669"/>
    <property type="project" value="UniProtKB-EC"/>
</dbReference>
<dbReference type="CDD" id="cd11364">
    <property type="entry name" value="RNase_PH_PNPase_2"/>
    <property type="match status" value="1"/>
</dbReference>
<dbReference type="FunFam" id="3.30.230.70:FF:000002">
    <property type="entry name" value="Polyribonucleotide nucleotidyltransferase"/>
    <property type="match status" value="1"/>
</dbReference>
<keyword evidence="4" id="KW-0808">Transferase</keyword>
<dbReference type="InterPro" id="IPR036345">
    <property type="entry name" value="ExoRNase_PH_dom2_sf"/>
</dbReference>
<sequence>MSDEIEKSLDKTYSSKIDKLFDIEGKKERENAYNDIVKEASDPHLEDEKIYSEVKEYVKTMFKNAVRKTVLEKKVRVDGRGLDDIRAISIVPSLLPRVHGSVLFTRGETQSIVALTLGNARDEQIIDSMTSDYKKSFMLHYNFPPYCVGETGRIGFTNRREIGHGHLAERSLKPILPSSEEFPYTIRVVSEITESNGSSSMASVCGGSLAMMNAGVPIKEHVAGIAMGLITDGENHAVLSDILGTEDFYGDMDFKVAGTKDGISAIQLDLKVPGLPMEILSMALEQANKGRLHILDEMNKAISSPNALSQYAPQIESFKIDKEKIGALIGPGGKNIKAIQESAECVINIEDDGTVSVSAADRKALDNAVNQVKAVTEDPKVGSVFDGKVTKTLDFGAFVEFAPGREGLVHISHLDWKRVEKVRDVVSVGDKVKVKLFEIDKQGRLNFSMKLLKDKPK</sequence>
<keyword evidence="6" id="KW-0479">Metal-binding</keyword>
<dbReference type="InterPro" id="IPR036456">
    <property type="entry name" value="PNPase_PH_RNA-bd_sf"/>
</dbReference>
<dbReference type="GO" id="GO:0046872">
    <property type="term" value="F:metal ion binding"/>
    <property type="evidence" value="ECO:0007669"/>
    <property type="project" value="UniProtKB-KW"/>
</dbReference>
<keyword evidence="3" id="KW-0963">Cytoplasm</keyword>
<gene>
    <name evidence="10" type="ORF">METZ01_LOCUS39048</name>
</gene>
<name>A0A381R4Q9_9ZZZZ</name>
<dbReference type="FunFam" id="3.30.1370.10:FF:000001">
    <property type="entry name" value="Polyribonucleotide nucleotidyltransferase"/>
    <property type="match status" value="1"/>
</dbReference>
<evidence type="ECO:0000256" key="2">
    <source>
        <dbReference type="ARBA" id="ARBA00012416"/>
    </source>
</evidence>